<evidence type="ECO:0000313" key="2">
    <source>
        <dbReference type="EMBL" id="EXX69495.1"/>
    </source>
</evidence>
<proteinExistence type="predicted"/>
<evidence type="ECO:0000313" key="3">
    <source>
        <dbReference type="Proteomes" id="UP000022910"/>
    </source>
</evidence>
<name>A0A015JQD8_RHIIW</name>
<comment type="caution">
    <text evidence="2">The sequence shown here is derived from an EMBL/GenBank/DDBJ whole genome shotgun (WGS) entry which is preliminary data.</text>
</comment>
<dbReference type="Proteomes" id="UP000022910">
    <property type="component" value="Unassembled WGS sequence"/>
</dbReference>
<dbReference type="PANTHER" id="PTHR34066:SF1">
    <property type="entry name" value="DUF1764 FAMILY PROTEIN"/>
    <property type="match status" value="1"/>
</dbReference>
<dbReference type="InterPro" id="IPR013885">
    <property type="entry name" value="DUF1764_euk"/>
</dbReference>
<evidence type="ECO:0000256" key="1">
    <source>
        <dbReference type="SAM" id="MobiDB-lite"/>
    </source>
</evidence>
<dbReference type="OrthoDB" id="20835at2759"/>
<dbReference type="AlphaFoldDB" id="A0A015JQD8"/>
<sequence>MSSIKSKVDKKCKIENKVSSTPTINKNNEKLMVDKNNKNKKVIENSKSEIDDIFASAKNKKVSTDPQLQELSTASSSSSLSSSTIKQKVEEFVFKVPAIPDKSQATKRKLKLNDDNGFSDTRGTKSRKTTEDGLPIFDIKELNVGNGEDTPLCPFDCDCCF</sequence>
<dbReference type="Pfam" id="PF08576">
    <property type="entry name" value="DUF1764"/>
    <property type="match status" value="1"/>
</dbReference>
<gene>
    <name evidence="2" type="ORF">RirG_095560</name>
</gene>
<dbReference type="PANTHER" id="PTHR34066">
    <property type="entry name" value="GROWTH FACTOR 2"/>
    <property type="match status" value="1"/>
</dbReference>
<feature type="region of interest" description="Disordered" evidence="1">
    <location>
        <begin position="58"/>
        <end position="83"/>
    </location>
</feature>
<dbReference type="HOGENOM" id="CLU_103523_4_1_1"/>
<reference evidence="2 3" key="1">
    <citation type="submission" date="2014-02" db="EMBL/GenBank/DDBJ databases">
        <title>Single nucleus genome sequencing reveals high similarity among nuclei of an endomycorrhizal fungus.</title>
        <authorList>
            <person name="Lin K."/>
            <person name="Geurts R."/>
            <person name="Zhang Z."/>
            <person name="Limpens E."/>
            <person name="Saunders D.G."/>
            <person name="Mu D."/>
            <person name="Pang E."/>
            <person name="Cao H."/>
            <person name="Cha H."/>
            <person name="Lin T."/>
            <person name="Zhou Q."/>
            <person name="Shang Y."/>
            <person name="Li Y."/>
            <person name="Ivanov S."/>
            <person name="Sharma T."/>
            <person name="Velzen R.V."/>
            <person name="Ruijter N.D."/>
            <person name="Aanen D.K."/>
            <person name="Win J."/>
            <person name="Kamoun S."/>
            <person name="Bisseling T."/>
            <person name="Huang S."/>
        </authorList>
    </citation>
    <scope>NUCLEOTIDE SEQUENCE [LARGE SCALE GENOMIC DNA]</scope>
    <source>
        <strain evidence="3">DAOM197198w</strain>
    </source>
</reference>
<feature type="compositionally biased region" description="Low complexity" evidence="1">
    <location>
        <begin position="71"/>
        <end position="83"/>
    </location>
</feature>
<dbReference type="EMBL" id="JEMT01016830">
    <property type="protein sequence ID" value="EXX69495.1"/>
    <property type="molecule type" value="Genomic_DNA"/>
</dbReference>
<evidence type="ECO:0008006" key="4">
    <source>
        <dbReference type="Google" id="ProtNLM"/>
    </source>
</evidence>
<keyword evidence="3" id="KW-1185">Reference proteome</keyword>
<protein>
    <recommendedName>
        <fullName evidence="4">DUF1764-domain-containing protein</fullName>
    </recommendedName>
</protein>
<feature type="region of interest" description="Disordered" evidence="1">
    <location>
        <begin position="104"/>
        <end position="132"/>
    </location>
</feature>
<organism evidence="2 3">
    <name type="scientific">Rhizophagus irregularis (strain DAOM 197198w)</name>
    <name type="common">Glomus intraradices</name>
    <dbReference type="NCBI Taxonomy" id="1432141"/>
    <lineage>
        <taxon>Eukaryota</taxon>
        <taxon>Fungi</taxon>
        <taxon>Fungi incertae sedis</taxon>
        <taxon>Mucoromycota</taxon>
        <taxon>Glomeromycotina</taxon>
        <taxon>Glomeromycetes</taxon>
        <taxon>Glomerales</taxon>
        <taxon>Glomeraceae</taxon>
        <taxon>Rhizophagus</taxon>
    </lineage>
</organism>
<dbReference type="SMR" id="A0A015JQD8"/>
<accession>A0A015JQD8</accession>